<keyword evidence="1" id="KW-0812">Transmembrane</keyword>
<gene>
    <name evidence="3" type="ORF">SAMN04487950_3985</name>
</gene>
<feature type="domain" description="DUF7344" evidence="2">
    <location>
        <begin position="17"/>
        <end position="88"/>
    </location>
</feature>
<keyword evidence="1" id="KW-0472">Membrane</keyword>
<dbReference type="AlphaFoldDB" id="A0A1I4I594"/>
<dbReference type="RefSeq" id="WP_089871773.1">
    <property type="nucleotide sequence ID" value="NZ_FOTC01000007.1"/>
</dbReference>
<evidence type="ECO:0000313" key="3">
    <source>
        <dbReference type="EMBL" id="SFL49638.1"/>
    </source>
</evidence>
<proteinExistence type="predicted"/>
<keyword evidence="1" id="KW-1133">Transmembrane helix</keyword>
<feature type="transmembrane region" description="Helical" evidence="1">
    <location>
        <begin position="108"/>
        <end position="129"/>
    </location>
</feature>
<dbReference type="EMBL" id="FOTC01000007">
    <property type="protein sequence ID" value="SFL49638.1"/>
    <property type="molecule type" value="Genomic_DNA"/>
</dbReference>
<evidence type="ECO:0000313" key="4">
    <source>
        <dbReference type="Proteomes" id="UP000199607"/>
    </source>
</evidence>
<accession>A0A1I4I594</accession>
<dbReference type="Pfam" id="PF24035">
    <property type="entry name" value="DUF7344"/>
    <property type="match status" value="1"/>
</dbReference>
<evidence type="ECO:0000259" key="2">
    <source>
        <dbReference type="Pfam" id="PF24035"/>
    </source>
</evidence>
<organism evidence="3 4">
    <name type="scientific">Halogranum rubrum</name>
    <dbReference type="NCBI Taxonomy" id="553466"/>
    <lineage>
        <taxon>Archaea</taxon>
        <taxon>Methanobacteriati</taxon>
        <taxon>Methanobacteriota</taxon>
        <taxon>Stenosarchaea group</taxon>
        <taxon>Halobacteria</taxon>
        <taxon>Halobacteriales</taxon>
        <taxon>Haloferacaceae</taxon>
    </lineage>
</organism>
<keyword evidence="4" id="KW-1185">Reference proteome</keyword>
<sequence>MNETTLTTKTLDWQDVFYVLSNARRRHVIEYVRQHERTALDELATFIAGEASDEDTYKSVYVSLQQTHLPVLDERNIVHYEDESNTIRRGPRLDDVELYTHAGNRRRYINVLVFGLSLVSLVFLSAVLLGILGLDPTSAEFVSLGISLAIFLVVASNLFTGDDDYRRVP</sequence>
<name>A0A1I4I594_9EURY</name>
<feature type="transmembrane region" description="Helical" evidence="1">
    <location>
        <begin position="141"/>
        <end position="160"/>
    </location>
</feature>
<evidence type="ECO:0000256" key="1">
    <source>
        <dbReference type="SAM" id="Phobius"/>
    </source>
</evidence>
<reference evidence="4" key="1">
    <citation type="submission" date="2016-10" db="EMBL/GenBank/DDBJ databases">
        <authorList>
            <person name="Varghese N."/>
            <person name="Submissions S."/>
        </authorList>
    </citation>
    <scope>NUCLEOTIDE SEQUENCE [LARGE SCALE GENOMIC DNA]</scope>
    <source>
        <strain evidence="4">CGMCC 1.7738</strain>
    </source>
</reference>
<protein>
    <recommendedName>
        <fullName evidence="2">DUF7344 domain-containing protein</fullName>
    </recommendedName>
</protein>
<dbReference type="Proteomes" id="UP000199607">
    <property type="component" value="Unassembled WGS sequence"/>
</dbReference>
<dbReference type="InterPro" id="IPR055768">
    <property type="entry name" value="DUF7344"/>
</dbReference>